<reference evidence="14 15" key="1">
    <citation type="journal article" date="2021" name="BMC Genomics">
        <title>Datura genome reveals duplications of psychoactive alkaloid biosynthetic genes and high mutation rate following tissue culture.</title>
        <authorList>
            <person name="Rajewski A."/>
            <person name="Carter-House D."/>
            <person name="Stajich J."/>
            <person name="Litt A."/>
        </authorList>
    </citation>
    <scope>NUCLEOTIDE SEQUENCE [LARGE SCALE GENOMIC DNA]</scope>
    <source>
        <strain evidence="14">AR-01</strain>
    </source>
</reference>
<evidence type="ECO:0000256" key="2">
    <source>
        <dbReference type="ARBA" id="ARBA00004123"/>
    </source>
</evidence>
<evidence type="ECO:0000256" key="3">
    <source>
        <dbReference type="ARBA" id="ARBA00022722"/>
    </source>
</evidence>
<evidence type="ECO:0000256" key="9">
    <source>
        <dbReference type="ARBA" id="ARBA00023172"/>
    </source>
</evidence>
<evidence type="ECO:0000256" key="5">
    <source>
        <dbReference type="ARBA" id="ARBA00022759"/>
    </source>
</evidence>
<keyword evidence="7" id="KW-0378">Hydrolase</keyword>
<evidence type="ECO:0000256" key="4">
    <source>
        <dbReference type="ARBA" id="ARBA00022723"/>
    </source>
</evidence>
<dbReference type="PANTHER" id="PTHR21077:SF5">
    <property type="entry name" value="CROSSOVER JUNCTION ENDONUCLEASE MMS4"/>
    <property type="match status" value="1"/>
</dbReference>
<feature type="region of interest" description="Disordered" evidence="13">
    <location>
        <begin position="39"/>
        <end position="124"/>
    </location>
</feature>
<keyword evidence="12" id="KW-0469">Meiosis</keyword>
<sequence length="206" mass="23539">MPNFPLAGINCQAIQLRRKTVEQVLTTFLRMPEDVSHRNLTEAGPSLDHGHLDGKMTLEPNNEVSRPKGKGRKLLLKEEKKYQKEREKLQKAAEKAEAAEKKKLEKEKQKWEKGKEQGQYKDPANHTGWKRPLIEEVVATPILVLSKLTINFVKVHYRHCVDEAELAEHVAGLTGSLACQFRNKLTRLFVNANGSLFPRIVLTRTR</sequence>
<evidence type="ECO:0000313" key="14">
    <source>
        <dbReference type="EMBL" id="MCE0481698.1"/>
    </source>
</evidence>
<keyword evidence="3" id="KW-0540">Nuclease</keyword>
<evidence type="ECO:0000256" key="1">
    <source>
        <dbReference type="ARBA" id="ARBA00001946"/>
    </source>
</evidence>
<keyword evidence="4" id="KW-0479">Metal-binding</keyword>
<dbReference type="Proteomes" id="UP000823775">
    <property type="component" value="Unassembled WGS sequence"/>
</dbReference>
<dbReference type="Gene3D" id="3.40.50.10130">
    <property type="match status" value="1"/>
</dbReference>
<evidence type="ECO:0000256" key="12">
    <source>
        <dbReference type="ARBA" id="ARBA00023254"/>
    </source>
</evidence>
<dbReference type="EMBL" id="JACEIK010005516">
    <property type="protein sequence ID" value="MCE0481698.1"/>
    <property type="molecule type" value="Genomic_DNA"/>
</dbReference>
<keyword evidence="5" id="KW-0255">Endonuclease</keyword>
<evidence type="ECO:0000256" key="6">
    <source>
        <dbReference type="ARBA" id="ARBA00022763"/>
    </source>
</evidence>
<comment type="cofactor">
    <cofactor evidence="1">
        <name>Mg(2+)</name>
        <dbReference type="ChEBI" id="CHEBI:18420"/>
    </cofactor>
</comment>
<gene>
    <name evidence="14" type="ORF">HAX54_039638</name>
</gene>
<comment type="caution">
    <text evidence="14">The sequence shown here is derived from an EMBL/GenBank/DDBJ whole genome shotgun (WGS) entry which is preliminary data.</text>
</comment>
<proteinExistence type="predicted"/>
<dbReference type="PANTHER" id="PTHR21077">
    <property type="entry name" value="EME1 PROTEIN"/>
    <property type="match status" value="1"/>
</dbReference>
<evidence type="ECO:0000256" key="8">
    <source>
        <dbReference type="ARBA" id="ARBA00022842"/>
    </source>
</evidence>
<comment type="subcellular location">
    <subcellularLocation>
        <location evidence="2">Nucleus</location>
    </subcellularLocation>
</comment>
<evidence type="ECO:0000313" key="15">
    <source>
        <dbReference type="Proteomes" id="UP000823775"/>
    </source>
</evidence>
<accession>A0ABS8VLK8</accession>
<keyword evidence="11" id="KW-0539">Nucleus</keyword>
<name>A0ABS8VLK8_DATST</name>
<evidence type="ECO:0000256" key="7">
    <source>
        <dbReference type="ARBA" id="ARBA00022801"/>
    </source>
</evidence>
<keyword evidence="8" id="KW-0460">Magnesium</keyword>
<dbReference type="InterPro" id="IPR033310">
    <property type="entry name" value="Mms4/EME1/EME2"/>
</dbReference>
<feature type="compositionally biased region" description="Basic and acidic residues" evidence="13">
    <location>
        <begin position="75"/>
        <end position="119"/>
    </location>
</feature>
<organism evidence="14 15">
    <name type="scientific">Datura stramonium</name>
    <name type="common">Jimsonweed</name>
    <name type="synonym">Common thornapple</name>
    <dbReference type="NCBI Taxonomy" id="4076"/>
    <lineage>
        <taxon>Eukaryota</taxon>
        <taxon>Viridiplantae</taxon>
        <taxon>Streptophyta</taxon>
        <taxon>Embryophyta</taxon>
        <taxon>Tracheophyta</taxon>
        <taxon>Spermatophyta</taxon>
        <taxon>Magnoliopsida</taxon>
        <taxon>eudicotyledons</taxon>
        <taxon>Gunneridae</taxon>
        <taxon>Pentapetalae</taxon>
        <taxon>asterids</taxon>
        <taxon>lamiids</taxon>
        <taxon>Solanales</taxon>
        <taxon>Solanaceae</taxon>
        <taxon>Solanoideae</taxon>
        <taxon>Datureae</taxon>
        <taxon>Datura</taxon>
    </lineage>
</organism>
<keyword evidence="10" id="KW-0234">DNA repair</keyword>
<evidence type="ECO:0000256" key="11">
    <source>
        <dbReference type="ARBA" id="ARBA00023242"/>
    </source>
</evidence>
<evidence type="ECO:0000256" key="10">
    <source>
        <dbReference type="ARBA" id="ARBA00023204"/>
    </source>
</evidence>
<protein>
    <submittedName>
        <fullName evidence="14">Uncharacterized protein</fullName>
    </submittedName>
</protein>
<keyword evidence="9" id="KW-0233">DNA recombination</keyword>
<keyword evidence="6" id="KW-0227">DNA damage</keyword>
<keyword evidence="15" id="KW-1185">Reference proteome</keyword>
<evidence type="ECO:0000256" key="13">
    <source>
        <dbReference type="SAM" id="MobiDB-lite"/>
    </source>
</evidence>